<reference evidence="2 3" key="1">
    <citation type="submission" date="2015-01" db="EMBL/GenBank/DDBJ databases">
        <title>Evolution of Trichinella species and genotypes.</title>
        <authorList>
            <person name="Korhonen P.K."/>
            <person name="Edoardo P."/>
            <person name="Giuseppe L.R."/>
            <person name="Gasser R.B."/>
        </authorList>
    </citation>
    <scope>NUCLEOTIDE SEQUENCE [LARGE SCALE GENOMIC DNA]</scope>
    <source>
        <strain evidence="2">ISS1029</strain>
    </source>
</reference>
<keyword evidence="1" id="KW-0472">Membrane</keyword>
<dbReference type="AlphaFoldDB" id="A0A0V1G723"/>
<organism evidence="2 3">
    <name type="scientific">Trichinella zimbabwensis</name>
    <dbReference type="NCBI Taxonomy" id="268475"/>
    <lineage>
        <taxon>Eukaryota</taxon>
        <taxon>Metazoa</taxon>
        <taxon>Ecdysozoa</taxon>
        <taxon>Nematoda</taxon>
        <taxon>Enoplea</taxon>
        <taxon>Dorylaimia</taxon>
        <taxon>Trichinellida</taxon>
        <taxon>Trichinellidae</taxon>
        <taxon>Trichinella</taxon>
    </lineage>
</organism>
<keyword evidence="1" id="KW-0812">Transmembrane</keyword>
<evidence type="ECO:0000313" key="2">
    <source>
        <dbReference type="EMBL" id="KRY94100.1"/>
    </source>
</evidence>
<comment type="caution">
    <text evidence="2">The sequence shown here is derived from an EMBL/GenBank/DDBJ whole genome shotgun (WGS) entry which is preliminary data.</text>
</comment>
<dbReference type="EMBL" id="JYDP01005578">
    <property type="protein sequence ID" value="KRY94100.1"/>
    <property type="molecule type" value="Genomic_DNA"/>
</dbReference>
<gene>
    <name evidence="2" type="ORF">T11_12996</name>
</gene>
<name>A0A0V1G723_9BILA</name>
<feature type="transmembrane region" description="Helical" evidence="1">
    <location>
        <begin position="20"/>
        <end position="40"/>
    </location>
</feature>
<evidence type="ECO:0000256" key="1">
    <source>
        <dbReference type="SAM" id="Phobius"/>
    </source>
</evidence>
<accession>A0A0V1G723</accession>
<keyword evidence="3" id="KW-1185">Reference proteome</keyword>
<evidence type="ECO:0000313" key="3">
    <source>
        <dbReference type="Proteomes" id="UP000055024"/>
    </source>
</evidence>
<protein>
    <submittedName>
        <fullName evidence="2">Uncharacterized protein</fullName>
    </submittedName>
</protein>
<dbReference type="Proteomes" id="UP000055024">
    <property type="component" value="Unassembled WGS sequence"/>
</dbReference>
<keyword evidence="1" id="KW-1133">Transmembrane helix</keyword>
<sequence length="46" mass="5290">MSLVTIVQSKLVFLLDVNFFLFKFLGCCLLVTISTFQSLFSCQFFT</sequence>
<proteinExistence type="predicted"/>